<gene>
    <name evidence="1" type="ORF">DCO61_03750</name>
    <name evidence="2" type="ORF">LS64_006745</name>
</gene>
<dbReference type="EMBL" id="JRMP02000009">
    <property type="protein sequence ID" value="TLD94193.1"/>
    <property type="molecule type" value="Genomic_DNA"/>
</dbReference>
<protein>
    <recommendedName>
        <fullName evidence="5">Outer membrane protein beta-barrel domain-containing protein</fullName>
    </recommendedName>
</protein>
<organism evidence="2 3">
    <name type="scientific">Helicobacter saguini</name>
    <dbReference type="NCBI Taxonomy" id="1548018"/>
    <lineage>
        <taxon>Bacteria</taxon>
        <taxon>Pseudomonadati</taxon>
        <taxon>Campylobacterota</taxon>
        <taxon>Epsilonproteobacteria</taxon>
        <taxon>Campylobacterales</taxon>
        <taxon>Helicobacteraceae</taxon>
        <taxon>Helicobacter</taxon>
    </lineage>
</organism>
<evidence type="ECO:0000313" key="1">
    <source>
        <dbReference type="EMBL" id="MWV69150.1"/>
    </source>
</evidence>
<reference evidence="2 3" key="1">
    <citation type="journal article" date="2014" name="Genome Announc.">
        <title>Draft genome sequences of eight enterohepatic helicobacter species isolated from both laboratory and wild rodents.</title>
        <authorList>
            <person name="Sheh A."/>
            <person name="Shen Z."/>
            <person name="Fox J.G."/>
        </authorList>
    </citation>
    <scope>NUCLEOTIDE SEQUENCE [LARGE SCALE GENOMIC DNA]</scope>
    <source>
        <strain evidence="2 3">MIT 97-6194</strain>
    </source>
</reference>
<dbReference type="EMBL" id="QBIU01000001">
    <property type="protein sequence ID" value="MWV69150.1"/>
    <property type="molecule type" value="Genomic_DNA"/>
</dbReference>
<name>A0A347VV90_9HELI</name>
<evidence type="ECO:0008006" key="5">
    <source>
        <dbReference type="Google" id="ProtNLM"/>
    </source>
</evidence>
<keyword evidence="3" id="KW-1185">Reference proteome</keyword>
<reference evidence="2 3" key="2">
    <citation type="journal article" date="2016" name="Infect. Immun.">
        <title>Helicobacter saguini, a Novel Helicobacter Isolated from Cotton-Top Tamarins with Ulcerative Colitis, Has Proinflammatory Properties and Induces Typhlocolitis and Dysplasia in Gnotobiotic IL-10-/- Mice.</title>
        <authorList>
            <person name="Shen Z."/>
            <person name="Mannion A."/>
            <person name="Whary M.T."/>
            <person name="Muthupalani S."/>
            <person name="Sheh A."/>
            <person name="Feng Y."/>
            <person name="Gong G."/>
            <person name="Vandamme P."/>
            <person name="Holcombe H.R."/>
            <person name="Paster B.J."/>
            <person name="Fox J.G."/>
        </authorList>
    </citation>
    <scope>NUCLEOTIDE SEQUENCE [LARGE SCALE GENOMIC DNA]</scope>
    <source>
        <strain evidence="2 3">MIT 97-6194</strain>
    </source>
</reference>
<sequence>MKKIKASVLAIALGVGVGNALPLFDVDFGMSLGTDFNVVKGWKFNNDTNFTIGGYARGWFKVSKLRLAPFIKYENTAGVKLNTAFQSIVTGESKRDNNLQYGLLLGVNFGILTPYVGMGYSQFVNSNLSDTWALNYGLAIKIPVIPMTAGIDASWQQPFLDGKQLNVHRIAVTLGVRF</sequence>
<dbReference type="AlphaFoldDB" id="A0A347VV90"/>
<accession>A0A347VV90</accession>
<evidence type="ECO:0000313" key="4">
    <source>
        <dbReference type="Proteomes" id="UP000477070"/>
    </source>
</evidence>
<comment type="caution">
    <text evidence="2">The sequence shown here is derived from an EMBL/GenBank/DDBJ whole genome shotgun (WGS) entry which is preliminary data.</text>
</comment>
<dbReference type="RefSeq" id="WP_118949136.1">
    <property type="nucleotide sequence ID" value="NZ_JRMP02000009.1"/>
</dbReference>
<evidence type="ECO:0000313" key="3">
    <source>
        <dbReference type="Proteomes" id="UP000029714"/>
    </source>
</evidence>
<dbReference type="Proteomes" id="UP000477070">
    <property type="component" value="Unassembled WGS sequence"/>
</dbReference>
<proteinExistence type="predicted"/>
<dbReference type="OrthoDB" id="5328544at2"/>
<reference evidence="1 4" key="4">
    <citation type="submission" date="2019-12" db="EMBL/GenBank/DDBJ databases">
        <title>Multi-Generational Helicobacter saguini Isolates.</title>
        <authorList>
            <person name="Mannion A."/>
            <person name="Shen Z."/>
            <person name="Fox J.G."/>
        </authorList>
    </citation>
    <scope>NUCLEOTIDE SEQUENCE [LARGE SCALE GENOMIC DNA]</scope>
    <source>
        <strain evidence="1">16-048</strain>
        <strain evidence="4">16-048 (F4)</strain>
    </source>
</reference>
<evidence type="ECO:0000313" key="2">
    <source>
        <dbReference type="EMBL" id="TLD94193.1"/>
    </source>
</evidence>
<dbReference type="Proteomes" id="UP000029714">
    <property type="component" value="Unassembled WGS sequence"/>
</dbReference>
<reference evidence="2" key="3">
    <citation type="submission" date="2018-04" db="EMBL/GenBank/DDBJ databases">
        <authorList>
            <person name="Sheh A."/>
            <person name="Shen Z."/>
            <person name="Mannion A.J."/>
            <person name="Fox J.G."/>
        </authorList>
    </citation>
    <scope>NUCLEOTIDE SEQUENCE</scope>
    <source>
        <strain evidence="2">MIT 97-6194</strain>
    </source>
</reference>